<dbReference type="FunFam" id="3.90.800.10:FF:000001">
    <property type="entry name" value="Glutamine--tRNA ligase"/>
    <property type="match status" value="1"/>
</dbReference>
<comment type="caution">
    <text evidence="17">The sequence shown here is derived from an EMBL/GenBank/DDBJ whole genome shotgun (WGS) entry which is preliminary data.</text>
</comment>
<dbReference type="Pfam" id="PF20974">
    <property type="entry name" value="tRNA-synt_1c_C2"/>
    <property type="match status" value="1"/>
</dbReference>
<dbReference type="InterPro" id="IPR020059">
    <property type="entry name" value="Glu/Gln-tRNA-synth_Ib_codon-bd"/>
</dbReference>
<evidence type="ECO:0000256" key="2">
    <source>
        <dbReference type="ARBA" id="ARBA00008927"/>
    </source>
</evidence>
<dbReference type="PRINTS" id="PR00987">
    <property type="entry name" value="TRNASYNTHGLU"/>
</dbReference>
<feature type="compositionally biased region" description="Low complexity" evidence="14">
    <location>
        <begin position="641"/>
        <end position="657"/>
    </location>
</feature>
<evidence type="ECO:0000256" key="7">
    <source>
        <dbReference type="ARBA" id="ARBA00022741"/>
    </source>
</evidence>
<dbReference type="PANTHER" id="PTHR43097">
    <property type="entry name" value="GLUTAMINE-TRNA LIGASE"/>
    <property type="match status" value="1"/>
</dbReference>
<evidence type="ECO:0000256" key="13">
    <source>
        <dbReference type="RuleBase" id="RU363037"/>
    </source>
</evidence>
<evidence type="ECO:0000256" key="9">
    <source>
        <dbReference type="ARBA" id="ARBA00022917"/>
    </source>
</evidence>
<comment type="catalytic activity">
    <reaction evidence="12">
        <text>tRNA(Glu) + L-glutamate + ATP = L-glutamyl-tRNA(Glu) + AMP + diphosphate</text>
        <dbReference type="Rhea" id="RHEA:23540"/>
        <dbReference type="Rhea" id="RHEA-COMP:9663"/>
        <dbReference type="Rhea" id="RHEA-COMP:9680"/>
        <dbReference type="ChEBI" id="CHEBI:29985"/>
        <dbReference type="ChEBI" id="CHEBI:30616"/>
        <dbReference type="ChEBI" id="CHEBI:33019"/>
        <dbReference type="ChEBI" id="CHEBI:78442"/>
        <dbReference type="ChEBI" id="CHEBI:78520"/>
        <dbReference type="ChEBI" id="CHEBI:456215"/>
        <dbReference type="EC" id="6.1.1.17"/>
    </reaction>
</comment>
<organism evidence="17 18">
    <name type="scientific">Adineta steineri</name>
    <dbReference type="NCBI Taxonomy" id="433720"/>
    <lineage>
        <taxon>Eukaryota</taxon>
        <taxon>Metazoa</taxon>
        <taxon>Spiralia</taxon>
        <taxon>Gnathifera</taxon>
        <taxon>Rotifera</taxon>
        <taxon>Eurotatoria</taxon>
        <taxon>Bdelloidea</taxon>
        <taxon>Adinetida</taxon>
        <taxon>Adinetidae</taxon>
        <taxon>Adineta</taxon>
    </lineage>
</organism>
<dbReference type="EC" id="6.1.1.17" evidence="3"/>
<dbReference type="Gene3D" id="1.10.1160.10">
    <property type="entry name" value="Glutamyl-trna Synthetase, Domain 2"/>
    <property type="match status" value="1"/>
</dbReference>
<dbReference type="FunFam" id="3.40.50.620:FF:000070">
    <property type="entry name" value="Bifunctional glutamate/proline--tRNA ligase"/>
    <property type="match status" value="1"/>
</dbReference>
<dbReference type="Gene3D" id="1.10.287.10">
    <property type="entry name" value="S15/NS1, RNA-binding"/>
    <property type="match status" value="2"/>
</dbReference>
<keyword evidence="7 13" id="KW-0547">Nucleotide-binding</keyword>
<dbReference type="InterPro" id="IPR020058">
    <property type="entry name" value="Glu/Gln-tRNA-synth_Ib_cat-dom"/>
</dbReference>
<sequence length="697" mass="78623">MTDGASTSNVSQKSAMKDEGKFVDLPNAKEGEVVVRFPPEASGYLHIGHAKAALLNQYYQKNFKGTLIMRFDDTNPAKENAEFEKVILEDLKMLGVTYDRFSHSSDHFDILMDYCKQLIEKGTAYCDDTEPEEMKNQREHRQESSNRNNSVEKNLHMWSDMIAGNEHGKKCCVRLKINMNANNGCMRDPTIYRCKPEEHVRTGNKYKVYPTYDFACPIVDCIEGVTHALRTTEYHDRDEQYYWILDALGLRKPFIYEYARLNMQYTVLSKRKLTWFVNEKIVDGWNDPRLPTVRGILRRGMTVDGLRQFIIAQGSSRSVVLMDWDKIWAFNKKYIDPVAPRFSALLKNQLVKLHLKNVTKEECQQHQKHPKDASIGMKNVYYGSTVFIEKDDAVLINDGQIITLMNWGNVKINRVQKKDSGEIELIEGETQLDNKDFKNTLKITWLAETSQAPLTPVNCIHFDNIMTKAKLDEGDTFENFVNYASKTQYDIVGEPDMAHLKKGDIIQILRKGYYICDSPYDAATKQPCCLFNIPDGGTKEKPTSLKSTDTAATAAAAANASNDKSKSAVVSSPEADKLVEQITLQGDKVRDLKANKSTPKDDVTAAVQELLSLKNQYKTLTGSEYKPSNASAQKENKKPADAAAAAATTTSSTTVTSAEADKLLEKITQQGDKVRELKTNKSAPKVSSKLIRLISEK</sequence>
<evidence type="ECO:0000256" key="11">
    <source>
        <dbReference type="ARBA" id="ARBA00030865"/>
    </source>
</evidence>
<dbReference type="Gene3D" id="3.90.800.10">
    <property type="entry name" value="Glutamyl-tRNA Synthetase, Domain 3"/>
    <property type="match status" value="1"/>
</dbReference>
<dbReference type="InterPro" id="IPR049437">
    <property type="entry name" value="tRNA-synt_1c_C2"/>
</dbReference>
<dbReference type="GO" id="GO:0017102">
    <property type="term" value="C:methionyl glutamyl tRNA synthetase complex"/>
    <property type="evidence" value="ECO:0007669"/>
    <property type="project" value="TreeGrafter"/>
</dbReference>
<dbReference type="SMART" id="SM00991">
    <property type="entry name" value="WHEP-TRS"/>
    <property type="match status" value="1"/>
</dbReference>
<protein>
    <recommendedName>
        <fullName evidence="3">glutamate--tRNA ligase</fullName>
        <ecNumber evidence="3">6.1.1.17</ecNumber>
    </recommendedName>
    <alternativeName>
        <fullName evidence="11">Glutamyl-tRNA synthetase</fullName>
    </alternativeName>
</protein>
<dbReference type="InterPro" id="IPR020061">
    <property type="entry name" value="Glu_tRNA_lig_a-bdl"/>
</dbReference>
<evidence type="ECO:0000313" key="16">
    <source>
        <dbReference type="EMBL" id="CAF1101853.1"/>
    </source>
</evidence>
<name>A0A819PUG7_9BILA</name>
<dbReference type="SUPFAM" id="SSF47060">
    <property type="entry name" value="S15/NS1 RNA-binding domain"/>
    <property type="match status" value="1"/>
</dbReference>
<dbReference type="FunFam" id="1.10.287.10:FF:000006">
    <property type="entry name" value="Bifunctional glutamate/proline--tRNA ligase"/>
    <property type="match status" value="1"/>
</dbReference>
<feature type="region of interest" description="Disordered" evidence="14">
    <location>
        <begin position="624"/>
        <end position="657"/>
    </location>
</feature>
<keyword evidence="4" id="KW-0963">Cytoplasm</keyword>
<dbReference type="NCBIfam" id="TIGR00463">
    <property type="entry name" value="gltX_arch"/>
    <property type="match status" value="1"/>
</dbReference>
<proteinExistence type="inferred from homology"/>
<dbReference type="Pfam" id="PF00458">
    <property type="entry name" value="WHEP-TRS"/>
    <property type="match status" value="1"/>
</dbReference>
<dbReference type="PANTHER" id="PTHR43097:SF5">
    <property type="entry name" value="GLUTAMATE--TRNA LIGASE"/>
    <property type="match status" value="1"/>
</dbReference>
<dbReference type="Pfam" id="PF00749">
    <property type="entry name" value="tRNA-synt_1c"/>
    <property type="match status" value="1"/>
</dbReference>
<evidence type="ECO:0000256" key="12">
    <source>
        <dbReference type="ARBA" id="ARBA00048351"/>
    </source>
</evidence>
<dbReference type="CDD" id="cd00936">
    <property type="entry name" value="WEPRS_RNA"/>
    <property type="match status" value="1"/>
</dbReference>
<evidence type="ECO:0000313" key="18">
    <source>
        <dbReference type="Proteomes" id="UP000663868"/>
    </source>
</evidence>
<dbReference type="SUPFAM" id="SSF52374">
    <property type="entry name" value="Nucleotidylyl transferase"/>
    <property type="match status" value="1"/>
</dbReference>
<dbReference type="InterPro" id="IPR011035">
    <property type="entry name" value="Ribosomal_bL25/Gln-tRNA_synth"/>
</dbReference>
<dbReference type="InterPro" id="IPR050132">
    <property type="entry name" value="Gln/Glu-tRNA_Ligase"/>
</dbReference>
<dbReference type="InterPro" id="IPR001412">
    <property type="entry name" value="aa-tRNA-synth_I_CS"/>
</dbReference>
<comment type="similarity">
    <text evidence="2">Belongs to the class-I aminoacyl-tRNA synthetase family. Glutamate--tRNA ligase type 2 subfamily.</text>
</comment>
<evidence type="ECO:0000313" key="17">
    <source>
        <dbReference type="EMBL" id="CAF4018842.1"/>
    </source>
</evidence>
<dbReference type="InterPro" id="IPR014729">
    <property type="entry name" value="Rossmann-like_a/b/a_fold"/>
</dbReference>
<dbReference type="Proteomes" id="UP000663868">
    <property type="component" value="Unassembled WGS sequence"/>
</dbReference>
<dbReference type="Proteomes" id="UP000663860">
    <property type="component" value="Unassembled WGS sequence"/>
</dbReference>
<gene>
    <name evidence="16" type="ORF">IZO911_LOCUS23090</name>
    <name evidence="17" type="ORF">KXQ929_LOCUS29550</name>
</gene>
<dbReference type="Gene3D" id="3.40.50.620">
    <property type="entry name" value="HUPs"/>
    <property type="match status" value="1"/>
</dbReference>
<evidence type="ECO:0000256" key="8">
    <source>
        <dbReference type="ARBA" id="ARBA00022840"/>
    </source>
</evidence>
<dbReference type="InterPro" id="IPR020056">
    <property type="entry name" value="Rbsml_bL25/Gln-tRNA_synth_N"/>
</dbReference>
<keyword evidence="6 13" id="KW-0436">Ligase</keyword>
<dbReference type="AlphaFoldDB" id="A0A819PUG7"/>
<dbReference type="PROSITE" id="PS00178">
    <property type="entry name" value="AA_TRNA_LIGASE_I"/>
    <property type="match status" value="1"/>
</dbReference>
<dbReference type="InterPro" id="IPR009068">
    <property type="entry name" value="uS15_NS1_RNA-bd_sf"/>
</dbReference>
<dbReference type="InterPro" id="IPR000924">
    <property type="entry name" value="Glu/Gln-tRNA-synth"/>
</dbReference>
<evidence type="ECO:0000256" key="3">
    <source>
        <dbReference type="ARBA" id="ARBA00012835"/>
    </source>
</evidence>
<keyword evidence="8 13" id="KW-0067">ATP-binding</keyword>
<evidence type="ECO:0000256" key="4">
    <source>
        <dbReference type="ARBA" id="ARBA00022490"/>
    </source>
</evidence>
<dbReference type="InterPro" id="IPR000738">
    <property type="entry name" value="WHEP-TRS_dom"/>
</dbReference>
<evidence type="ECO:0000256" key="6">
    <source>
        <dbReference type="ARBA" id="ARBA00022598"/>
    </source>
</evidence>
<keyword evidence="9 13" id="KW-0648">Protein biosynthesis</keyword>
<dbReference type="SUPFAM" id="SSF50715">
    <property type="entry name" value="Ribosomal protein L25-like"/>
    <property type="match status" value="1"/>
</dbReference>
<dbReference type="Gene3D" id="2.40.240.10">
    <property type="entry name" value="Ribosomal Protein L25, Chain P"/>
    <property type="match status" value="2"/>
</dbReference>
<dbReference type="GO" id="GO:0005524">
    <property type="term" value="F:ATP binding"/>
    <property type="evidence" value="ECO:0007669"/>
    <property type="project" value="UniProtKB-KW"/>
</dbReference>
<dbReference type="EMBL" id="CAJOBB010003074">
    <property type="protein sequence ID" value="CAF4018842.1"/>
    <property type="molecule type" value="Genomic_DNA"/>
</dbReference>
<accession>A0A819PUG7</accession>
<dbReference type="FunFam" id="1.10.1160.10:FF:000001">
    <property type="entry name" value="Glutamine--tRNA ligase"/>
    <property type="match status" value="1"/>
</dbReference>
<dbReference type="GO" id="GO:0004818">
    <property type="term" value="F:glutamate-tRNA ligase activity"/>
    <property type="evidence" value="ECO:0007669"/>
    <property type="project" value="UniProtKB-EC"/>
</dbReference>
<feature type="domain" description="WHEP-TRS" evidence="15">
    <location>
        <begin position="574"/>
        <end position="631"/>
    </location>
</feature>
<evidence type="ECO:0000256" key="14">
    <source>
        <dbReference type="SAM" id="MobiDB-lite"/>
    </source>
</evidence>
<reference evidence="17" key="1">
    <citation type="submission" date="2021-02" db="EMBL/GenBank/DDBJ databases">
        <authorList>
            <person name="Nowell W R."/>
        </authorList>
    </citation>
    <scope>NUCLEOTIDE SEQUENCE</scope>
</reference>
<dbReference type="GO" id="GO:0017101">
    <property type="term" value="C:aminoacyl-tRNA synthetase multienzyme complex"/>
    <property type="evidence" value="ECO:0007669"/>
    <property type="project" value="UniProtKB-ARBA"/>
</dbReference>
<feature type="compositionally biased region" description="Basic and acidic residues" evidence="14">
    <location>
        <begin position="132"/>
        <end position="144"/>
    </location>
</feature>
<feature type="compositionally biased region" description="Polar residues" evidence="14">
    <location>
        <begin position="624"/>
        <end position="633"/>
    </location>
</feature>
<evidence type="ECO:0000256" key="10">
    <source>
        <dbReference type="ARBA" id="ARBA00023146"/>
    </source>
</evidence>
<evidence type="ECO:0000256" key="1">
    <source>
        <dbReference type="ARBA" id="ARBA00004496"/>
    </source>
</evidence>
<dbReference type="EMBL" id="CAJNOE010000263">
    <property type="protein sequence ID" value="CAF1101853.1"/>
    <property type="molecule type" value="Genomic_DNA"/>
</dbReference>
<keyword evidence="5" id="KW-0597">Phosphoprotein</keyword>
<keyword evidence="10 13" id="KW-0030">Aminoacyl-tRNA synthetase</keyword>
<evidence type="ECO:0000259" key="15">
    <source>
        <dbReference type="PROSITE" id="PS51185"/>
    </source>
</evidence>
<dbReference type="InterPro" id="IPR004526">
    <property type="entry name" value="Glu-tRNA-synth_arc/euk"/>
</dbReference>
<dbReference type="CDD" id="cd00807">
    <property type="entry name" value="GlnRS_core"/>
    <property type="match status" value="1"/>
</dbReference>
<evidence type="ECO:0000256" key="5">
    <source>
        <dbReference type="ARBA" id="ARBA00022553"/>
    </source>
</evidence>
<dbReference type="Pfam" id="PF03950">
    <property type="entry name" value="tRNA-synt_1c_C"/>
    <property type="match status" value="1"/>
</dbReference>
<dbReference type="GO" id="GO:0005829">
    <property type="term" value="C:cytosol"/>
    <property type="evidence" value="ECO:0007669"/>
    <property type="project" value="TreeGrafter"/>
</dbReference>
<comment type="subcellular location">
    <subcellularLocation>
        <location evidence="1">Cytoplasm</location>
    </subcellularLocation>
</comment>
<feature type="region of interest" description="Disordered" evidence="14">
    <location>
        <begin position="130"/>
        <end position="150"/>
    </location>
</feature>
<dbReference type="PROSITE" id="PS51185">
    <property type="entry name" value="WHEP_TRS_2"/>
    <property type="match status" value="1"/>
</dbReference>
<dbReference type="GO" id="GO:0006424">
    <property type="term" value="P:glutamyl-tRNA aminoacylation"/>
    <property type="evidence" value="ECO:0007669"/>
    <property type="project" value="InterPro"/>
</dbReference>